<organism evidence="3 4">
    <name type="scientific">Cellulomonas alba</name>
    <dbReference type="NCBI Taxonomy" id="3053467"/>
    <lineage>
        <taxon>Bacteria</taxon>
        <taxon>Bacillati</taxon>
        <taxon>Actinomycetota</taxon>
        <taxon>Actinomycetes</taxon>
        <taxon>Micrococcales</taxon>
        <taxon>Cellulomonadaceae</taxon>
        <taxon>Cellulomonas</taxon>
    </lineage>
</organism>
<dbReference type="InterPro" id="IPR001509">
    <property type="entry name" value="Epimerase_deHydtase"/>
</dbReference>
<feature type="domain" description="NAD-dependent epimerase/dehydratase" evidence="2">
    <location>
        <begin position="4"/>
        <end position="204"/>
    </location>
</feature>
<dbReference type="EMBL" id="JAUCGQ010000002">
    <property type="protein sequence ID" value="MDM7855999.1"/>
    <property type="molecule type" value="Genomic_DNA"/>
</dbReference>
<evidence type="ECO:0000259" key="2">
    <source>
        <dbReference type="Pfam" id="PF01370"/>
    </source>
</evidence>
<evidence type="ECO:0000313" key="3">
    <source>
        <dbReference type="EMBL" id="MDM7855999.1"/>
    </source>
</evidence>
<dbReference type="RefSeq" id="WP_289456071.1">
    <property type="nucleotide sequence ID" value="NZ_JAUCGQ010000002.1"/>
</dbReference>
<evidence type="ECO:0000256" key="1">
    <source>
        <dbReference type="SAM" id="MobiDB-lite"/>
    </source>
</evidence>
<dbReference type="PANTHER" id="PTHR43245">
    <property type="entry name" value="BIFUNCTIONAL POLYMYXIN RESISTANCE PROTEIN ARNA"/>
    <property type="match status" value="1"/>
</dbReference>
<reference evidence="3 4" key="1">
    <citation type="submission" date="2023-06" db="EMBL/GenBank/DDBJ databases">
        <title>Cellulomonas sp. MW4 Whole genome sequence.</title>
        <authorList>
            <person name="Park S."/>
        </authorList>
    </citation>
    <scope>NUCLEOTIDE SEQUENCE [LARGE SCALE GENOMIC DNA]</scope>
    <source>
        <strain evidence="3 4">MW4</strain>
    </source>
</reference>
<comment type="caution">
    <text evidence="3">The sequence shown here is derived from an EMBL/GenBank/DDBJ whole genome shotgun (WGS) entry which is preliminary data.</text>
</comment>
<dbReference type="SUPFAM" id="SSF51735">
    <property type="entry name" value="NAD(P)-binding Rossmann-fold domains"/>
    <property type="match status" value="1"/>
</dbReference>
<dbReference type="InterPro" id="IPR050177">
    <property type="entry name" value="Lipid_A_modif_metabolic_enz"/>
</dbReference>
<protein>
    <submittedName>
        <fullName evidence="3">NAD-dependent epimerase/dehydratase family protein</fullName>
    </submittedName>
</protein>
<dbReference type="Pfam" id="PF01370">
    <property type="entry name" value="Epimerase"/>
    <property type="match status" value="1"/>
</dbReference>
<sequence length="326" mass="34557">MRLLVLGGTRFAGRAVVDDALARGWDVTTLNRGSTPPAAGVRAIVADRTDPAAVASALEAGTWDLAVDTWSGAPRVATATAAALTGHVARLAYVSSISVYVWGQHVDETSPVVDGDPAADQGAYDAVKRGSELGVVRSFPEALLARCGLILGPHEDVGRLPWWLTRIARGGDVVAPGRPDRPLQYVDVRDLARWVLDALLAGRSGPYDLVSRSGHTTTRELLEACVAATGSTARLVWVPEAEVLAAGAEPWTQLPIWVPEGGEWAGFLEADPAKASKAGLRCRPVTETVADTWAWLQADGPPDDRPGRPRHGLPADLERVLLDGSR</sequence>
<dbReference type="Gene3D" id="3.40.50.720">
    <property type="entry name" value="NAD(P)-binding Rossmann-like Domain"/>
    <property type="match status" value="1"/>
</dbReference>
<dbReference type="Proteomes" id="UP001529338">
    <property type="component" value="Unassembled WGS sequence"/>
</dbReference>
<name>A0ABT7SIJ3_9CELL</name>
<keyword evidence="4" id="KW-1185">Reference proteome</keyword>
<gene>
    <name evidence="3" type="ORF">QRT04_13765</name>
</gene>
<dbReference type="InterPro" id="IPR036291">
    <property type="entry name" value="NAD(P)-bd_dom_sf"/>
</dbReference>
<proteinExistence type="predicted"/>
<evidence type="ECO:0000313" key="4">
    <source>
        <dbReference type="Proteomes" id="UP001529338"/>
    </source>
</evidence>
<dbReference type="PANTHER" id="PTHR43245:SF13">
    <property type="entry name" value="UDP-D-APIOSE_UDP-D-XYLOSE SYNTHASE 2"/>
    <property type="match status" value="1"/>
</dbReference>
<accession>A0ABT7SIJ3</accession>
<feature type="region of interest" description="Disordered" evidence="1">
    <location>
        <begin position="297"/>
        <end position="316"/>
    </location>
</feature>